<comment type="cofactor">
    <cofactor evidence="1">
        <name>pyridoxal 5'-phosphate</name>
        <dbReference type="ChEBI" id="CHEBI:597326"/>
    </cofactor>
</comment>
<evidence type="ECO:0000256" key="1">
    <source>
        <dbReference type="ARBA" id="ARBA00001933"/>
    </source>
</evidence>
<dbReference type="Pfam" id="PF00155">
    <property type="entry name" value="Aminotran_1_2"/>
    <property type="match status" value="1"/>
</dbReference>
<evidence type="ECO:0000259" key="6">
    <source>
        <dbReference type="Pfam" id="PF00155"/>
    </source>
</evidence>
<dbReference type="InterPro" id="IPR004839">
    <property type="entry name" value="Aminotransferase_I/II_large"/>
</dbReference>
<keyword evidence="3 7" id="KW-0032">Aminotransferase</keyword>
<proteinExistence type="inferred from homology"/>
<dbReference type="PANTHER" id="PTHR46383">
    <property type="entry name" value="ASPARTATE AMINOTRANSFERASE"/>
    <property type="match status" value="1"/>
</dbReference>
<evidence type="ECO:0000256" key="5">
    <source>
        <dbReference type="ARBA" id="ARBA00022898"/>
    </source>
</evidence>
<dbReference type="Gene3D" id="3.90.1150.10">
    <property type="entry name" value="Aspartate Aminotransferase, domain 1"/>
    <property type="match status" value="1"/>
</dbReference>
<name>A0A2S9YSZ4_9BACT</name>
<dbReference type="SUPFAM" id="SSF53383">
    <property type="entry name" value="PLP-dependent transferases"/>
    <property type="match status" value="1"/>
</dbReference>
<evidence type="ECO:0000256" key="2">
    <source>
        <dbReference type="ARBA" id="ARBA00007441"/>
    </source>
</evidence>
<evidence type="ECO:0000256" key="3">
    <source>
        <dbReference type="ARBA" id="ARBA00022576"/>
    </source>
</evidence>
<dbReference type="GO" id="GO:0004069">
    <property type="term" value="F:L-aspartate:2-oxoglutarate aminotransferase activity"/>
    <property type="evidence" value="ECO:0007669"/>
    <property type="project" value="UniProtKB-EC"/>
</dbReference>
<dbReference type="InterPro" id="IPR015421">
    <property type="entry name" value="PyrdxlP-dep_Trfase_major"/>
</dbReference>
<dbReference type="InterPro" id="IPR050596">
    <property type="entry name" value="AspAT/PAT-like"/>
</dbReference>
<dbReference type="CDD" id="cd00609">
    <property type="entry name" value="AAT_like"/>
    <property type="match status" value="1"/>
</dbReference>
<dbReference type="Proteomes" id="UP000238823">
    <property type="component" value="Unassembled WGS sequence"/>
</dbReference>
<dbReference type="EMBL" id="PVNL01000044">
    <property type="protein sequence ID" value="PRQ08214.1"/>
    <property type="molecule type" value="Genomic_DNA"/>
</dbReference>
<protein>
    <submittedName>
        <fullName evidence="7">Aspartate aminotransferase</fullName>
        <ecNumber evidence="7">2.6.1.1</ecNumber>
    </submittedName>
</protein>
<dbReference type="Gene3D" id="3.40.640.10">
    <property type="entry name" value="Type I PLP-dependent aspartate aminotransferase-like (Major domain)"/>
    <property type="match status" value="1"/>
</dbReference>
<dbReference type="PANTHER" id="PTHR46383:SF1">
    <property type="entry name" value="ASPARTATE AMINOTRANSFERASE"/>
    <property type="match status" value="1"/>
</dbReference>
<evidence type="ECO:0000313" key="8">
    <source>
        <dbReference type="Proteomes" id="UP000238823"/>
    </source>
</evidence>
<dbReference type="GO" id="GO:0030170">
    <property type="term" value="F:pyridoxal phosphate binding"/>
    <property type="evidence" value="ECO:0007669"/>
    <property type="project" value="InterPro"/>
</dbReference>
<comment type="similarity">
    <text evidence="2">Belongs to the class-I pyridoxal-phosphate-dependent aminotransferase family.</text>
</comment>
<evidence type="ECO:0000313" key="7">
    <source>
        <dbReference type="EMBL" id="PRQ08214.1"/>
    </source>
</evidence>
<dbReference type="InterPro" id="IPR015422">
    <property type="entry name" value="PyrdxlP-dep_Trfase_small"/>
</dbReference>
<feature type="domain" description="Aminotransferase class I/classII large" evidence="6">
    <location>
        <begin position="51"/>
        <end position="428"/>
    </location>
</feature>
<evidence type="ECO:0000256" key="4">
    <source>
        <dbReference type="ARBA" id="ARBA00022679"/>
    </source>
</evidence>
<reference evidence="7 8" key="1">
    <citation type="submission" date="2018-03" db="EMBL/GenBank/DDBJ databases">
        <title>Draft Genome Sequences of the Obligatory Marine Myxobacteria Enhygromyxa salina SWB007.</title>
        <authorList>
            <person name="Poehlein A."/>
            <person name="Moghaddam J.A."/>
            <person name="Harms H."/>
            <person name="Alanjari M."/>
            <person name="Koenig G.M."/>
            <person name="Daniel R."/>
            <person name="Schaeberle T.F."/>
        </authorList>
    </citation>
    <scope>NUCLEOTIDE SEQUENCE [LARGE SCALE GENOMIC DNA]</scope>
    <source>
        <strain evidence="7 8">SWB007</strain>
    </source>
</reference>
<dbReference type="AlphaFoldDB" id="A0A2S9YSZ4"/>
<organism evidence="7 8">
    <name type="scientific">Enhygromyxa salina</name>
    <dbReference type="NCBI Taxonomy" id="215803"/>
    <lineage>
        <taxon>Bacteria</taxon>
        <taxon>Pseudomonadati</taxon>
        <taxon>Myxococcota</taxon>
        <taxon>Polyangia</taxon>
        <taxon>Nannocystales</taxon>
        <taxon>Nannocystaceae</taxon>
        <taxon>Enhygromyxa</taxon>
    </lineage>
</organism>
<accession>A0A2S9YSZ4</accession>
<dbReference type="InterPro" id="IPR015424">
    <property type="entry name" value="PyrdxlP-dep_Trfase"/>
</dbReference>
<dbReference type="GO" id="GO:0006520">
    <property type="term" value="P:amino acid metabolic process"/>
    <property type="evidence" value="ECO:0007669"/>
    <property type="project" value="InterPro"/>
</dbReference>
<comment type="caution">
    <text evidence="7">The sequence shown here is derived from an EMBL/GenBank/DDBJ whole genome shotgun (WGS) entry which is preliminary data.</text>
</comment>
<sequence>MSDDVQDLMEFAAAPSEASARRVSTMATGLVGSEILKIAADIRELVRGGVEVCNLTVGDFDPAQFPIPKLLEQSIIDALATGHTNYPPSNGLPELRESVARFYARELGLGYAAESVLIAGGGRPCIYAAYRALVDAGDVVAYPVPSWNNNHYCHMLDATSLQLVCGVESSFLPTREAVLEALPKARMLCLNSPLNPTGTAFDKDALKGICEAIVEENHRRERDGERPLYLLFDHIYWMLTFDGVKHYTPPGLVPEMARWTVFVDGISKAFAATGVRVGWAVGPVDVITRMSSVLGHVGAWAPRAEQLATVAVLDDAAAIADYHASFKAGVLNRLQRLHTGLQALREAGLPVDTIAPMGAIYLTVRVHPFGKTTPEGKTLENNEDVRKYLLDAARVAVVPFQAFGTGDAGQGWFRLSVGAVAEQQIIDALPRIAAALRALS</sequence>
<keyword evidence="4 7" id="KW-0808">Transferase</keyword>
<gene>
    <name evidence="7" type="primary">aspC_4</name>
    <name evidence="7" type="ORF">ENSA7_21860</name>
</gene>
<dbReference type="EC" id="2.6.1.1" evidence="7"/>
<keyword evidence="5" id="KW-0663">Pyridoxal phosphate</keyword>
<dbReference type="RefSeq" id="WP_342352821.1">
    <property type="nucleotide sequence ID" value="NZ_PVNL01000044.1"/>
</dbReference>